<evidence type="ECO:0000256" key="1">
    <source>
        <dbReference type="SAM" id="Phobius"/>
    </source>
</evidence>
<protein>
    <submittedName>
        <fullName evidence="2">Uncharacterized protein</fullName>
    </submittedName>
</protein>
<evidence type="ECO:0000313" key="2">
    <source>
        <dbReference type="EMBL" id="EFB34818.1"/>
    </source>
</evidence>
<keyword evidence="1" id="KW-1133">Transmembrane helix</keyword>
<keyword evidence="1" id="KW-0812">Transmembrane</keyword>
<keyword evidence="1" id="KW-0472">Membrane</keyword>
<name>D1PEZ3_9BACT</name>
<feature type="transmembrane region" description="Helical" evidence="1">
    <location>
        <begin position="12"/>
        <end position="32"/>
    </location>
</feature>
<reference evidence="2" key="1">
    <citation type="submission" date="2009-11" db="EMBL/GenBank/DDBJ databases">
        <authorList>
            <person name="Weinstock G."/>
            <person name="Sodergren E."/>
            <person name="Clifton S."/>
            <person name="Fulton L."/>
            <person name="Fulton B."/>
            <person name="Courtney L."/>
            <person name="Fronick C."/>
            <person name="Harrison M."/>
            <person name="Strong C."/>
            <person name="Farmer C."/>
            <person name="Delahaunty K."/>
            <person name="Markovic C."/>
            <person name="Hall O."/>
            <person name="Minx P."/>
            <person name="Tomlinson C."/>
            <person name="Mitreva M."/>
            <person name="Nelson J."/>
            <person name="Hou S."/>
            <person name="Wollam A."/>
            <person name="Pepin K.H."/>
            <person name="Johnson M."/>
            <person name="Bhonagiri V."/>
            <person name="Nash W.E."/>
            <person name="Warren W."/>
            <person name="Chinwalla A."/>
            <person name="Mardis E.R."/>
            <person name="Wilson R.K."/>
        </authorList>
    </citation>
    <scope>NUCLEOTIDE SEQUENCE [LARGE SCALE GENOMIC DNA]</scope>
    <source>
        <strain evidence="2">DSM 18205</strain>
    </source>
</reference>
<dbReference type="PaxDb" id="537011-PREVCOP_05798"/>
<sequence length="60" mass="6928">MHASTRAAKRNTFFIAFYIFIFITLIYIYPILPIVLSGAKFAKKNGNTIRKIPISRYEST</sequence>
<dbReference type="AlphaFoldDB" id="D1PEZ3"/>
<keyword evidence="3" id="KW-1185">Reference proteome</keyword>
<proteinExistence type="predicted"/>
<comment type="caution">
    <text evidence="2">The sequence shown here is derived from an EMBL/GenBank/DDBJ whole genome shotgun (WGS) entry which is preliminary data.</text>
</comment>
<accession>D1PEZ3</accession>
<evidence type="ECO:0000313" key="3">
    <source>
        <dbReference type="Proteomes" id="UP000004477"/>
    </source>
</evidence>
<dbReference type="EMBL" id="ACBX02000029">
    <property type="protein sequence ID" value="EFB34818.1"/>
    <property type="molecule type" value="Genomic_DNA"/>
</dbReference>
<dbReference type="Proteomes" id="UP000004477">
    <property type="component" value="Unassembled WGS sequence"/>
</dbReference>
<dbReference type="HOGENOM" id="CLU_2937795_0_0_10"/>
<gene>
    <name evidence="2" type="ORF">PREVCOP_05798</name>
</gene>
<organism evidence="2 3">
    <name type="scientific">Segatella copri DSM 18205</name>
    <dbReference type="NCBI Taxonomy" id="537011"/>
    <lineage>
        <taxon>Bacteria</taxon>
        <taxon>Pseudomonadati</taxon>
        <taxon>Bacteroidota</taxon>
        <taxon>Bacteroidia</taxon>
        <taxon>Bacteroidales</taxon>
        <taxon>Prevotellaceae</taxon>
        <taxon>Segatella</taxon>
    </lineage>
</organism>